<dbReference type="PANTHER" id="PTHR10997">
    <property type="entry name" value="IMPORTIN-7, 8, 11"/>
    <property type="match status" value="1"/>
</dbReference>
<evidence type="ECO:0000313" key="10">
    <source>
        <dbReference type="Proteomes" id="UP000095023"/>
    </source>
</evidence>
<dbReference type="SUPFAM" id="SSF48371">
    <property type="entry name" value="ARM repeat"/>
    <property type="match status" value="1"/>
</dbReference>
<dbReference type="PROSITE" id="PS50166">
    <property type="entry name" value="IMPORTIN_B_NT"/>
    <property type="match status" value="1"/>
</dbReference>
<keyword evidence="7" id="KW-0539">Nucleus</keyword>
<evidence type="ECO:0000256" key="5">
    <source>
        <dbReference type="ARBA" id="ARBA00022490"/>
    </source>
</evidence>
<organism evidence="9 10">
    <name type="scientific">Tortispora caseinolytica NRRL Y-17796</name>
    <dbReference type="NCBI Taxonomy" id="767744"/>
    <lineage>
        <taxon>Eukaryota</taxon>
        <taxon>Fungi</taxon>
        <taxon>Dikarya</taxon>
        <taxon>Ascomycota</taxon>
        <taxon>Saccharomycotina</taxon>
        <taxon>Trigonopsidomycetes</taxon>
        <taxon>Trigonopsidales</taxon>
        <taxon>Trigonopsidaceae</taxon>
        <taxon>Tortispora</taxon>
    </lineage>
</organism>
<dbReference type="Pfam" id="PF03810">
    <property type="entry name" value="IBN_N"/>
    <property type="match status" value="1"/>
</dbReference>
<protein>
    <recommendedName>
        <fullName evidence="8">Importin N-terminal domain-containing protein</fullName>
    </recommendedName>
</protein>
<dbReference type="Pfam" id="PF03378">
    <property type="entry name" value="CAS_CSE1"/>
    <property type="match status" value="1"/>
</dbReference>
<dbReference type="Proteomes" id="UP000095023">
    <property type="component" value="Unassembled WGS sequence"/>
</dbReference>
<evidence type="ECO:0000256" key="1">
    <source>
        <dbReference type="ARBA" id="ARBA00004123"/>
    </source>
</evidence>
<dbReference type="EMBL" id="KV453841">
    <property type="protein sequence ID" value="ODV91468.1"/>
    <property type="molecule type" value="Genomic_DNA"/>
</dbReference>
<comment type="subcellular location">
    <subcellularLocation>
        <location evidence="2">Cytoplasm</location>
    </subcellularLocation>
    <subcellularLocation>
        <location evidence="1">Nucleus</location>
    </subcellularLocation>
</comment>
<dbReference type="GO" id="GO:0005049">
    <property type="term" value="F:nuclear export signal receptor activity"/>
    <property type="evidence" value="ECO:0007669"/>
    <property type="project" value="EnsemblFungi"/>
</dbReference>
<keyword evidence="5" id="KW-0963">Cytoplasm</keyword>
<name>A0A1E4TIG2_9ASCO</name>
<evidence type="ECO:0000256" key="4">
    <source>
        <dbReference type="ARBA" id="ARBA00022448"/>
    </source>
</evidence>
<dbReference type="OrthoDB" id="3268246at2759"/>
<dbReference type="InterPro" id="IPR001494">
    <property type="entry name" value="Importin-beta_N"/>
</dbReference>
<gene>
    <name evidence="9" type="ORF">CANCADRAFT_71450</name>
</gene>
<dbReference type="InterPro" id="IPR005043">
    <property type="entry name" value="XPO2_C"/>
</dbReference>
<keyword evidence="10" id="KW-1185">Reference proteome</keyword>
<dbReference type="SMART" id="SM00913">
    <property type="entry name" value="IBN_N"/>
    <property type="match status" value="1"/>
</dbReference>
<dbReference type="InterPro" id="IPR013713">
    <property type="entry name" value="XPO2_central"/>
</dbReference>
<dbReference type="GO" id="GO:0032991">
    <property type="term" value="C:protein-containing complex"/>
    <property type="evidence" value="ECO:0007669"/>
    <property type="project" value="EnsemblFungi"/>
</dbReference>
<dbReference type="Gene3D" id="1.25.10.10">
    <property type="entry name" value="Leucine-rich Repeat Variant"/>
    <property type="match status" value="1"/>
</dbReference>
<feature type="domain" description="Importin N-terminal" evidence="8">
    <location>
        <begin position="23"/>
        <end position="96"/>
    </location>
</feature>
<evidence type="ECO:0000259" key="8">
    <source>
        <dbReference type="PROSITE" id="PS50166"/>
    </source>
</evidence>
<dbReference type="Pfam" id="PF08506">
    <property type="entry name" value="Cse1"/>
    <property type="match status" value="1"/>
</dbReference>
<dbReference type="GO" id="GO:0046827">
    <property type="term" value="P:positive regulation of protein export from nucleus"/>
    <property type="evidence" value="ECO:0007669"/>
    <property type="project" value="EnsemblFungi"/>
</dbReference>
<evidence type="ECO:0000256" key="7">
    <source>
        <dbReference type="ARBA" id="ARBA00023242"/>
    </source>
</evidence>
<dbReference type="PANTHER" id="PTHR10997:SF8">
    <property type="entry name" value="EXPORTIN-2"/>
    <property type="match status" value="1"/>
</dbReference>
<sequence length="950" mass="106300">MASQSDLVRLFELSLNPNNALAAEKSLRSFETQPGFATNLLQLVADTDVNMSVRLAASLFFKNFIRRSWTDDDGNYLFPEPDVIAVKSEIVPFMITLPSILRRQIGESISSIADSDFPERWPTLIDDLVARLDPNSPAVTNGVFDVAHSIFRRWRPLFRSNELFLEIKLVLDKFCVPFLSVFQYTDSQIDAAKSDPQTLPLLVENLLLIMEIYFDLNCQDIPEFFEDNIKTLMELVLKYFVYTNPILESDDENESGPLEQLKSSICDLLTLYAQRYSDVFEPLLEPFVQSTWNLLTSTGPQPKYDILISKAMHFLTIVSKIPSQASGIFSQESAINQIIELVILPNTMLRESDEELFEDDPIEFIRRDLEGADTDTRRRATSDLLTALREQHNEPVTKVVMQHINTFLQNYQNDNSNWKAKDSALYLFSACAVNSSNTVNGVSSINPLVDVYEFFTANVANDLVTDVSPIIRVDSIKYIYIFRNQLPKSILSQAIPVLSSFLASSNYVVFTYAAITIERLLSLKNPDNTATTLFSKSDIAPLSQDLLQHLFAIIERANTPEKLAENEYLMRCAMRVLVAAHSSISPYSLELLGHITKILEIVAKNPSNPRFTHFLFEALAAVVRFSNLSQSNLESALMPTLFSVLGEDIAELTPYVFQIIAQILEVSPNPQPSSHYRNLVDPLLAPTLWESRGNIPAISRLLADMVEKCPVLFHEPDTKLRLLGVFQKTIASKANDNYAFDLLTACVLSLELDTEQHLKQIAVIILQRLQNSRTEKFVILFSNFILFLAASDKPSLGFPYAYAFLEAVQPGLFTTLFTQFIIPACSRILQKAAKRTALIGLVEVTTRLPETTSINETQFAGAVEAILALLSSGIAQPSEELENVEVTENDLAFTSSYSRLVLATKPALIIRPDVVDVPSYVKQKLSSAGGRVSSLISTLSPELSAKLTAI</sequence>
<dbReference type="GO" id="GO:0005829">
    <property type="term" value="C:cytosol"/>
    <property type="evidence" value="ECO:0007669"/>
    <property type="project" value="TreeGrafter"/>
</dbReference>
<comment type="similarity">
    <text evidence="3">Belongs to the XPO2/CSE1 family.</text>
</comment>
<dbReference type="InterPro" id="IPR011989">
    <property type="entry name" value="ARM-like"/>
</dbReference>
<dbReference type="GO" id="GO:0006611">
    <property type="term" value="P:protein export from nucleus"/>
    <property type="evidence" value="ECO:0007669"/>
    <property type="project" value="EnsemblFungi"/>
</dbReference>
<accession>A0A1E4TIG2</accession>
<evidence type="ECO:0000256" key="6">
    <source>
        <dbReference type="ARBA" id="ARBA00022927"/>
    </source>
</evidence>
<keyword evidence="6" id="KW-0653">Protein transport</keyword>
<dbReference type="GO" id="GO:0034399">
    <property type="term" value="C:nuclear periphery"/>
    <property type="evidence" value="ECO:0007669"/>
    <property type="project" value="EnsemblFungi"/>
</dbReference>
<dbReference type="GO" id="GO:0006606">
    <property type="term" value="P:protein import into nucleus"/>
    <property type="evidence" value="ECO:0007669"/>
    <property type="project" value="TreeGrafter"/>
</dbReference>
<evidence type="ECO:0000256" key="3">
    <source>
        <dbReference type="ARBA" id="ARBA00008669"/>
    </source>
</evidence>
<keyword evidence="4" id="KW-0813">Transport</keyword>
<dbReference type="GO" id="GO:0031267">
    <property type="term" value="F:small GTPase binding"/>
    <property type="evidence" value="ECO:0007669"/>
    <property type="project" value="InterPro"/>
</dbReference>
<evidence type="ECO:0000313" key="9">
    <source>
        <dbReference type="EMBL" id="ODV91468.1"/>
    </source>
</evidence>
<dbReference type="AlphaFoldDB" id="A0A1E4TIG2"/>
<evidence type="ECO:0000256" key="2">
    <source>
        <dbReference type="ARBA" id="ARBA00004496"/>
    </source>
</evidence>
<reference evidence="10" key="1">
    <citation type="submission" date="2016-02" db="EMBL/GenBank/DDBJ databases">
        <title>Comparative genomics of biotechnologically important yeasts.</title>
        <authorList>
            <consortium name="DOE Joint Genome Institute"/>
            <person name="Riley R."/>
            <person name="Haridas S."/>
            <person name="Wolfe K.H."/>
            <person name="Lopes M.R."/>
            <person name="Hittinger C.T."/>
            <person name="Goker M."/>
            <person name="Salamov A."/>
            <person name="Wisecaver J."/>
            <person name="Long T.M."/>
            <person name="Aerts A.L."/>
            <person name="Barry K."/>
            <person name="Choi C."/>
            <person name="Clum A."/>
            <person name="Coughlan A.Y."/>
            <person name="Deshpande S."/>
            <person name="Douglass A.P."/>
            <person name="Hanson S.J."/>
            <person name="Klenk H.-P."/>
            <person name="Labutti K."/>
            <person name="Lapidus A."/>
            <person name="Lindquist E."/>
            <person name="Lipzen A."/>
            <person name="Meier-Kolthoff J.P."/>
            <person name="Ohm R.A."/>
            <person name="Otillar R.P."/>
            <person name="Pangilinan J."/>
            <person name="Peng Y."/>
            <person name="Rokas A."/>
            <person name="Rosa C.A."/>
            <person name="Scheuner C."/>
            <person name="Sibirny A.A."/>
            <person name="Slot J.C."/>
            <person name="Stielow J.B."/>
            <person name="Sun H."/>
            <person name="Kurtzman C.P."/>
            <person name="Blackwell M."/>
            <person name="Jeffries T.W."/>
            <person name="Grigoriev I.V."/>
        </authorList>
    </citation>
    <scope>NUCLEOTIDE SEQUENCE [LARGE SCALE GENOMIC DNA]</scope>
    <source>
        <strain evidence="10">NRRL Y-17796</strain>
    </source>
</reference>
<dbReference type="GO" id="GO:0005635">
    <property type="term" value="C:nuclear envelope"/>
    <property type="evidence" value="ECO:0007669"/>
    <property type="project" value="EnsemblFungi"/>
</dbReference>
<proteinExistence type="inferred from homology"/>
<dbReference type="InterPro" id="IPR016024">
    <property type="entry name" value="ARM-type_fold"/>
</dbReference>
<dbReference type="GO" id="GO:0061015">
    <property type="term" value="P:snRNA import into nucleus"/>
    <property type="evidence" value="ECO:0007669"/>
    <property type="project" value="EnsemblFungi"/>
</dbReference>